<dbReference type="Gene3D" id="2.130.10.10">
    <property type="entry name" value="YVTN repeat-like/Quinoprotein amine dehydrogenase"/>
    <property type="match status" value="4"/>
</dbReference>
<dbReference type="InterPro" id="IPR015943">
    <property type="entry name" value="WD40/YVTN_repeat-like_dom_sf"/>
</dbReference>
<keyword evidence="1 3" id="KW-0853">WD repeat</keyword>
<gene>
    <name evidence="5" type="ORF">H4W31_004796</name>
</gene>
<dbReference type="InterPro" id="IPR011047">
    <property type="entry name" value="Quinoprotein_ADH-like_sf"/>
</dbReference>
<dbReference type="CDD" id="cd00267">
    <property type="entry name" value="ABC_ATPase"/>
    <property type="match status" value="1"/>
</dbReference>
<dbReference type="SMART" id="SM00530">
    <property type="entry name" value="HTH_XRE"/>
    <property type="match status" value="1"/>
</dbReference>
<dbReference type="PROSITE" id="PS50294">
    <property type="entry name" value="WD_REPEATS_REGION"/>
    <property type="match status" value="5"/>
</dbReference>
<dbReference type="InterPro" id="IPR036322">
    <property type="entry name" value="WD40_repeat_dom_sf"/>
</dbReference>
<dbReference type="InterPro" id="IPR027417">
    <property type="entry name" value="P-loop_NTPase"/>
</dbReference>
<name>A0A927MCA1_9ACTN</name>
<dbReference type="AlphaFoldDB" id="A0A927MCA1"/>
<dbReference type="Gene3D" id="3.40.50.300">
    <property type="entry name" value="P-loop containing nucleotide triphosphate hydrolases"/>
    <property type="match status" value="1"/>
</dbReference>
<dbReference type="CDD" id="cd00200">
    <property type="entry name" value="WD40"/>
    <property type="match status" value="1"/>
</dbReference>
<evidence type="ECO:0000256" key="2">
    <source>
        <dbReference type="ARBA" id="ARBA00022737"/>
    </source>
</evidence>
<feature type="repeat" description="WD" evidence="3">
    <location>
        <begin position="895"/>
        <end position="936"/>
    </location>
</feature>
<dbReference type="Pfam" id="PF20703">
    <property type="entry name" value="nSTAND1"/>
    <property type="match status" value="1"/>
</dbReference>
<feature type="repeat" description="WD" evidence="3">
    <location>
        <begin position="1108"/>
        <end position="1132"/>
    </location>
</feature>
<evidence type="ECO:0000313" key="5">
    <source>
        <dbReference type="EMBL" id="MBE1489158.1"/>
    </source>
</evidence>
<dbReference type="InterPro" id="IPR049052">
    <property type="entry name" value="nSTAND1"/>
</dbReference>
<protein>
    <submittedName>
        <fullName evidence="5">WD40 repeat protein/transcriptional regulator with XRE-family HTH domain</fullName>
    </submittedName>
</protein>
<sequence length="1259" mass="135336">MPRPEKPISGDDGPVQRFAAELRRLREEAGRPGYRELARRAHFAPATLSEAAGGRRFPTLAVTLAYVAACGGDRAAWEARWNAVARHLEEARPDLGDESVNGARLRPYRGLAAYQPEDAEWFFGRERLIGDMLARVPRRRFLAVFGPSGSGKSSLLRAGLVPAVRDGRLSDGVGWPVILMTPGAQPLAELAAQLAHRAGVAAGTVLDALRVDPAQAQLVVLQALASEADRVELVVVVDQFEEIFQLCQDANERAAFVTALLGLVRASNSRALVVLGVRADFYARCAEYPALVEALTDGQVLVGPMTAVEVRDAVTKPAAHAGLKIESALVSTIVAEVAGRVGVLPLASHALLEAWRRRRGSVVTMAGYEAAGGVEGAITQTAERVHDGLDVRQSQRLREVLLRMVEVGEDGEVTRRRVDLTELDHDRVSTNRLLERLTAVRLVTVQNGSAEIAHEALLSAWPRLREWLDEDRDGLRVHRQLTQAAAIWKSLGRDPGALYRGLRLPLAMEWATRWRTSLSQLEQGFLDASRTAALRAGRRRQRRLWTGISSLVAALVAVSILAGVAVWQAGRAEARRDLAMSRQLTATARAQLALDQELGLLLAQEAYAVSPTAEAEAVLRQASIVARKTRVWTMTDRSLQGVAFTPDGRQLVTAEGTAVGVLDVRGTAGPKRLTALDTTSMDVTDVAVSPDGRHLAVASRWGQIHILDSTDRSGPVLLTSGSQESEVTALAFSPDGQLLGSSNSNGVVQVWSTVGRGEPKLFHGIGGTIFRQRNMFGLAHDLAFSPDSKRVASGGADGSVRVWSVNGTARPSVFYGDSPVTDVAFSPDGRLATADNAGRVSIWDLTGARRTKLFPAHGPGATTLAFSPDGAWIATGGDRTVRIWDSFNPTHSKILRGHKGTVFEVAFSPDGQSVASASNDATVRLWHLADSTPVLLRGHDGPAVGAAFGPDNRTVTSAGQDGTVRRWPAGSSGSVVVATRQSGVVTFAADAEGRRLATLDATGTAYAWDSTSTTTPIVRKCEAVGHYDFYAMFLSPDGARLALACDHKLRIWNTLTEAEPIILSGRDGLTALASSPNRTTLAFWTGRHVQTWEADNKLFRHLSVHQNLSDLAFSPDGRRVAGAGEDGNVYVWPADGSGSSAPTPPLEHPGPVTNIAFSPDGNWLASSDGEGVIRLWNTTDPTEPLTFETASPPANSLKFSPDSRRLITTHQDGTVRLIDCRACGPIDDVLTTVRERGPRELTREERGLYVNATTDLEID</sequence>
<comment type="caution">
    <text evidence="5">The sequence shown here is derived from an EMBL/GenBank/DDBJ whole genome shotgun (WGS) entry which is preliminary data.</text>
</comment>
<dbReference type="InterPro" id="IPR001680">
    <property type="entry name" value="WD40_rpt"/>
</dbReference>
<feature type="repeat" description="WD" evidence="3">
    <location>
        <begin position="782"/>
        <end position="806"/>
    </location>
</feature>
<feature type="repeat" description="WD" evidence="3">
    <location>
        <begin position="1145"/>
        <end position="1186"/>
    </location>
</feature>
<dbReference type="InterPro" id="IPR001387">
    <property type="entry name" value="Cro/C1-type_HTH"/>
</dbReference>
<dbReference type="PANTHER" id="PTHR19848">
    <property type="entry name" value="WD40 REPEAT PROTEIN"/>
    <property type="match status" value="1"/>
</dbReference>
<feature type="repeat" description="WD" evidence="3">
    <location>
        <begin position="854"/>
        <end position="885"/>
    </location>
</feature>
<keyword evidence="6" id="KW-1185">Reference proteome</keyword>
<reference evidence="5" key="1">
    <citation type="submission" date="2020-10" db="EMBL/GenBank/DDBJ databases">
        <title>Sequencing the genomes of 1000 actinobacteria strains.</title>
        <authorList>
            <person name="Klenk H.-P."/>
        </authorList>
    </citation>
    <scope>NUCLEOTIDE SEQUENCE</scope>
    <source>
        <strain evidence="5">DSM 46832</strain>
    </source>
</reference>
<evidence type="ECO:0000313" key="6">
    <source>
        <dbReference type="Proteomes" id="UP000649753"/>
    </source>
</evidence>
<dbReference type="SMART" id="SM00320">
    <property type="entry name" value="WD40"/>
    <property type="match status" value="13"/>
</dbReference>
<proteinExistence type="predicted"/>
<keyword evidence="2" id="KW-0677">Repeat</keyword>
<evidence type="ECO:0000259" key="4">
    <source>
        <dbReference type="SMART" id="SM00530"/>
    </source>
</evidence>
<evidence type="ECO:0000256" key="1">
    <source>
        <dbReference type="ARBA" id="ARBA00022574"/>
    </source>
</evidence>
<feature type="domain" description="HTH cro/C1-type" evidence="4">
    <location>
        <begin position="21"/>
        <end position="77"/>
    </location>
</feature>
<dbReference type="EMBL" id="JADBEB010000001">
    <property type="protein sequence ID" value="MBE1489158.1"/>
    <property type="molecule type" value="Genomic_DNA"/>
</dbReference>
<dbReference type="Proteomes" id="UP000649753">
    <property type="component" value="Unassembled WGS sequence"/>
</dbReference>
<dbReference type="Pfam" id="PF00400">
    <property type="entry name" value="WD40"/>
    <property type="match status" value="10"/>
</dbReference>
<dbReference type="SUPFAM" id="SSF50978">
    <property type="entry name" value="WD40 repeat-like"/>
    <property type="match status" value="1"/>
</dbReference>
<dbReference type="RefSeq" id="WP_192768672.1">
    <property type="nucleotide sequence ID" value="NZ_JADBEB010000001.1"/>
</dbReference>
<dbReference type="SUPFAM" id="SSF50998">
    <property type="entry name" value="Quinoprotein alcohol dehydrogenase-like"/>
    <property type="match status" value="1"/>
</dbReference>
<dbReference type="PANTHER" id="PTHR19848:SF8">
    <property type="entry name" value="F-BOX AND WD REPEAT DOMAIN CONTAINING 7"/>
    <property type="match status" value="1"/>
</dbReference>
<feature type="repeat" description="WD" evidence="3">
    <location>
        <begin position="720"/>
        <end position="752"/>
    </location>
</feature>
<accession>A0A927MCA1</accession>
<evidence type="ECO:0000256" key="3">
    <source>
        <dbReference type="PROSITE-ProRule" id="PRU00221"/>
    </source>
</evidence>
<dbReference type="PROSITE" id="PS50082">
    <property type="entry name" value="WD_REPEATS_2"/>
    <property type="match status" value="7"/>
</dbReference>
<dbReference type="SUPFAM" id="SSF52540">
    <property type="entry name" value="P-loop containing nucleoside triphosphate hydrolases"/>
    <property type="match status" value="2"/>
</dbReference>
<organism evidence="5 6">
    <name type="scientific">Plantactinospora soyae</name>
    <dbReference type="NCBI Taxonomy" id="1544732"/>
    <lineage>
        <taxon>Bacteria</taxon>
        <taxon>Bacillati</taxon>
        <taxon>Actinomycetota</taxon>
        <taxon>Actinomycetes</taxon>
        <taxon>Micromonosporales</taxon>
        <taxon>Micromonosporaceae</taxon>
        <taxon>Plantactinospora</taxon>
    </lineage>
</organism>
<feature type="repeat" description="WD" evidence="3">
    <location>
        <begin position="936"/>
        <end position="967"/>
    </location>
</feature>